<name>A0A418XAT7_9BURK</name>
<dbReference type="Gene3D" id="1.25.40.880">
    <property type="entry name" value="Alkyl sulfatase, dimerisation domain"/>
    <property type="match status" value="1"/>
</dbReference>
<evidence type="ECO:0000313" key="3">
    <source>
        <dbReference type="Proteomes" id="UP000284006"/>
    </source>
</evidence>
<reference evidence="2 3" key="1">
    <citation type="submission" date="2018-09" db="EMBL/GenBank/DDBJ databases">
        <authorList>
            <person name="Zhu H."/>
        </authorList>
    </citation>
    <scope>NUCLEOTIDE SEQUENCE [LARGE SCALE GENOMIC DNA]</scope>
    <source>
        <strain evidence="2 3">K1S02-61</strain>
    </source>
</reference>
<evidence type="ECO:0000259" key="1">
    <source>
        <dbReference type="Pfam" id="PF14863"/>
    </source>
</evidence>
<gene>
    <name evidence="2" type="ORF">D3872_22035</name>
</gene>
<keyword evidence="2" id="KW-0378">Hydrolase</keyword>
<dbReference type="Pfam" id="PF14863">
    <property type="entry name" value="Alkyl_sulf_dimr"/>
    <property type="match status" value="1"/>
</dbReference>
<proteinExistence type="predicted"/>
<feature type="non-terminal residue" evidence="2">
    <location>
        <position position="1"/>
    </location>
</feature>
<dbReference type="PANTHER" id="PTHR43223:SF2">
    <property type="entry name" value="METALLO-BETA-LACTAMASE DOMAIN-CONTAINING PROTEIN"/>
    <property type="match status" value="1"/>
</dbReference>
<dbReference type="InterPro" id="IPR036866">
    <property type="entry name" value="RibonucZ/Hydroxyglut_hydro"/>
</dbReference>
<dbReference type="GO" id="GO:0046983">
    <property type="term" value="F:protein dimerization activity"/>
    <property type="evidence" value="ECO:0007669"/>
    <property type="project" value="InterPro"/>
</dbReference>
<dbReference type="SUPFAM" id="SSF56281">
    <property type="entry name" value="Metallo-hydrolase/oxidoreductase"/>
    <property type="match status" value="1"/>
</dbReference>
<organism evidence="2 3">
    <name type="scientific">Massilia cavernae</name>
    <dbReference type="NCBI Taxonomy" id="2320864"/>
    <lineage>
        <taxon>Bacteria</taxon>
        <taxon>Pseudomonadati</taxon>
        <taxon>Pseudomonadota</taxon>
        <taxon>Betaproteobacteria</taxon>
        <taxon>Burkholderiales</taxon>
        <taxon>Oxalobacteraceae</taxon>
        <taxon>Telluria group</taxon>
        <taxon>Massilia</taxon>
    </lineage>
</organism>
<dbReference type="GO" id="GO:0016787">
    <property type="term" value="F:hydrolase activity"/>
    <property type="evidence" value="ECO:0007669"/>
    <property type="project" value="UniProtKB-KW"/>
</dbReference>
<dbReference type="RefSeq" id="WP_274381759.1">
    <property type="nucleotide sequence ID" value="NZ_QYUP01000162.1"/>
</dbReference>
<protein>
    <submittedName>
        <fullName evidence="2">MBL fold metallo-hydrolase</fullName>
    </submittedName>
</protein>
<dbReference type="AlphaFoldDB" id="A0A418XAT7"/>
<dbReference type="InterPro" id="IPR052195">
    <property type="entry name" value="Bact_Alkyl/Aryl-Sulfatase"/>
</dbReference>
<accession>A0A418XAT7</accession>
<dbReference type="InterPro" id="IPR038536">
    <property type="entry name" value="Alkyl/aryl-sulf_dimr_sf"/>
</dbReference>
<sequence>QQLAYDMKSFGLIARNNQQALADVPRKMDDAILPTLTFNDKVSLPIGGEEFVLTHARGETEDQLWVSVPSRKLVVTADYYQNFLPNAGNGKRRQRYPDQWAKALRDMAALKPERMLPMHGAALADAADIKDRLVAHADILDSITTQVVDGLNAGLRRDQAVERVRLAPALAERDDAREDYVSVKDVARMVAQQYGGWWDDMPSHWNPAPVADEAREVAALAGGARKLVQRARAIVKANPALAAQLADWAWLAAPDDAVVLKGVLDVYGGRIGPDTTTQEALVYREHMIRLKMRIAELARK</sequence>
<keyword evidence="3" id="KW-1185">Reference proteome</keyword>
<evidence type="ECO:0000313" key="2">
    <source>
        <dbReference type="EMBL" id="RJG09594.1"/>
    </source>
</evidence>
<feature type="domain" description="Alkyl sulfatase dimerisation" evidence="1">
    <location>
        <begin position="158"/>
        <end position="256"/>
    </location>
</feature>
<dbReference type="Gene3D" id="3.60.15.30">
    <property type="entry name" value="Metallo-beta-lactamase domain"/>
    <property type="match status" value="1"/>
</dbReference>
<dbReference type="InterPro" id="IPR029228">
    <property type="entry name" value="Alkyl_sulf_dimr"/>
</dbReference>
<dbReference type="PANTHER" id="PTHR43223">
    <property type="entry name" value="ALKYL/ARYL-SULFATASE"/>
    <property type="match status" value="1"/>
</dbReference>
<dbReference type="EMBL" id="QYUP01000162">
    <property type="protein sequence ID" value="RJG09594.1"/>
    <property type="molecule type" value="Genomic_DNA"/>
</dbReference>
<comment type="caution">
    <text evidence="2">The sequence shown here is derived from an EMBL/GenBank/DDBJ whole genome shotgun (WGS) entry which is preliminary data.</text>
</comment>
<dbReference type="Proteomes" id="UP000284006">
    <property type="component" value="Unassembled WGS sequence"/>
</dbReference>